<dbReference type="GO" id="GO:0016020">
    <property type="term" value="C:membrane"/>
    <property type="evidence" value="ECO:0007669"/>
    <property type="project" value="TreeGrafter"/>
</dbReference>
<dbReference type="AlphaFoldDB" id="A0A8X9A2F0"/>
<dbReference type="PANTHER" id="PTHR24223">
    <property type="entry name" value="ATP-BINDING CASSETTE SUB-FAMILY C"/>
    <property type="match status" value="1"/>
</dbReference>
<sequence length="315" mass="35669">MASSLALWREISWLHEERLLFSLRSVIDYFNLLAAFILYVVLLVTRRSSFRERRRDWFSIVILGCCVLVSIGYFGAAIHSFAALGEESSRLVWFGRGIVWTTLCVSVIARGSRLIDVVKSVWWILFFLLISAFNIVELVKFHDIEILEIAPWLANLLLLFCGLRNLQGIVSHQVLDLDSNLSESLLVRTSGKGCFDFDEASLLSILLFSWINPLLKLGSSKSLNLDDIPSLGSEDEALLAYKSFGDAWSVLEEEKGTKNSTFWAIARVYWKCMVLAGICLLLRTVCVVATPLFLYAFVNYSNLEEKDLEKGVFLV</sequence>
<keyword evidence="2" id="KW-0067">ATP-binding</keyword>
<feature type="transmembrane region" description="Helical" evidence="3">
    <location>
        <begin position="26"/>
        <end position="45"/>
    </location>
</feature>
<dbReference type="EMBL" id="PNBA02000004">
    <property type="protein sequence ID" value="KAG6425863.1"/>
    <property type="molecule type" value="Genomic_DNA"/>
</dbReference>
<comment type="caution">
    <text evidence="4">The sequence shown here is derived from an EMBL/GenBank/DDBJ whole genome shotgun (WGS) entry which is preliminary data.</text>
</comment>
<dbReference type="Proteomes" id="UP000298416">
    <property type="component" value="Unassembled WGS sequence"/>
</dbReference>
<evidence type="ECO:0000313" key="4">
    <source>
        <dbReference type="EMBL" id="KAG6425863.1"/>
    </source>
</evidence>
<evidence type="ECO:0000313" key="5">
    <source>
        <dbReference type="Proteomes" id="UP000298416"/>
    </source>
</evidence>
<dbReference type="InterPro" id="IPR050173">
    <property type="entry name" value="ABC_transporter_C-like"/>
</dbReference>
<evidence type="ECO:0000256" key="3">
    <source>
        <dbReference type="SAM" id="Phobius"/>
    </source>
</evidence>
<keyword evidence="1" id="KW-0547">Nucleotide-binding</keyword>
<feature type="transmembrane region" description="Helical" evidence="3">
    <location>
        <begin position="146"/>
        <end position="163"/>
    </location>
</feature>
<dbReference type="GO" id="GO:0042626">
    <property type="term" value="F:ATPase-coupled transmembrane transporter activity"/>
    <property type="evidence" value="ECO:0007669"/>
    <property type="project" value="TreeGrafter"/>
</dbReference>
<keyword evidence="3" id="KW-0812">Transmembrane</keyword>
<gene>
    <name evidence="4" type="ORF">SASPL_110068</name>
</gene>
<reference evidence="4" key="2">
    <citation type="submission" date="2020-08" db="EMBL/GenBank/DDBJ databases">
        <title>Plant Genome Project.</title>
        <authorList>
            <person name="Zhang R.-G."/>
        </authorList>
    </citation>
    <scope>NUCLEOTIDE SEQUENCE</scope>
    <source>
        <strain evidence="4">Huo1</strain>
        <tissue evidence="4">Leaf</tissue>
    </source>
</reference>
<keyword evidence="3" id="KW-1133">Transmembrane helix</keyword>
<keyword evidence="3" id="KW-0472">Membrane</keyword>
<feature type="transmembrane region" description="Helical" evidence="3">
    <location>
        <begin position="91"/>
        <end position="109"/>
    </location>
</feature>
<proteinExistence type="predicted"/>
<dbReference type="GO" id="GO:0005524">
    <property type="term" value="F:ATP binding"/>
    <property type="evidence" value="ECO:0007669"/>
    <property type="project" value="UniProtKB-KW"/>
</dbReference>
<accession>A0A8X9A2F0</accession>
<dbReference type="PANTHER" id="PTHR24223:SF108">
    <property type="entry name" value="ABC TRANSPORTER C FAMILY MEMBER 8"/>
    <property type="match status" value="1"/>
</dbReference>
<feature type="transmembrane region" description="Helical" evidence="3">
    <location>
        <begin position="268"/>
        <end position="298"/>
    </location>
</feature>
<reference evidence="4" key="1">
    <citation type="submission" date="2018-01" db="EMBL/GenBank/DDBJ databases">
        <authorList>
            <person name="Mao J.F."/>
        </authorList>
    </citation>
    <scope>NUCLEOTIDE SEQUENCE</scope>
    <source>
        <strain evidence="4">Huo1</strain>
        <tissue evidence="4">Leaf</tissue>
    </source>
</reference>
<keyword evidence="5" id="KW-1185">Reference proteome</keyword>
<name>A0A8X9A2F0_SALSN</name>
<feature type="transmembrane region" description="Helical" evidence="3">
    <location>
        <begin position="57"/>
        <end position="79"/>
    </location>
</feature>
<evidence type="ECO:0000256" key="2">
    <source>
        <dbReference type="ARBA" id="ARBA00022840"/>
    </source>
</evidence>
<protein>
    <submittedName>
        <fullName evidence="4">Uncharacterized protein</fullName>
    </submittedName>
</protein>
<evidence type="ECO:0000256" key="1">
    <source>
        <dbReference type="ARBA" id="ARBA00022741"/>
    </source>
</evidence>
<feature type="transmembrane region" description="Helical" evidence="3">
    <location>
        <begin position="121"/>
        <end position="140"/>
    </location>
</feature>
<organism evidence="4">
    <name type="scientific">Salvia splendens</name>
    <name type="common">Scarlet sage</name>
    <dbReference type="NCBI Taxonomy" id="180675"/>
    <lineage>
        <taxon>Eukaryota</taxon>
        <taxon>Viridiplantae</taxon>
        <taxon>Streptophyta</taxon>
        <taxon>Embryophyta</taxon>
        <taxon>Tracheophyta</taxon>
        <taxon>Spermatophyta</taxon>
        <taxon>Magnoliopsida</taxon>
        <taxon>eudicotyledons</taxon>
        <taxon>Gunneridae</taxon>
        <taxon>Pentapetalae</taxon>
        <taxon>asterids</taxon>
        <taxon>lamiids</taxon>
        <taxon>Lamiales</taxon>
        <taxon>Lamiaceae</taxon>
        <taxon>Nepetoideae</taxon>
        <taxon>Mentheae</taxon>
        <taxon>Salviinae</taxon>
        <taxon>Salvia</taxon>
        <taxon>Salvia subgen. Calosphace</taxon>
        <taxon>core Calosphace</taxon>
    </lineage>
</organism>